<dbReference type="InterPro" id="IPR004401">
    <property type="entry name" value="YbaB/EbfC"/>
</dbReference>
<evidence type="ECO:0000256" key="1">
    <source>
        <dbReference type="SAM" id="MobiDB-lite"/>
    </source>
</evidence>
<gene>
    <name evidence="2" type="ORF">ACFQ16_07610</name>
</gene>
<dbReference type="EMBL" id="JBHTIW010000003">
    <property type="protein sequence ID" value="MFD0919606.1"/>
    <property type="molecule type" value="Genomic_DNA"/>
</dbReference>
<organism evidence="2 3">
    <name type="scientific">Saccharopolyspora rosea</name>
    <dbReference type="NCBI Taxonomy" id="524884"/>
    <lineage>
        <taxon>Bacteria</taxon>
        <taxon>Bacillati</taxon>
        <taxon>Actinomycetota</taxon>
        <taxon>Actinomycetes</taxon>
        <taxon>Pseudonocardiales</taxon>
        <taxon>Pseudonocardiaceae</taxon>
        <taxon>Saccharopolyspora</taxon>
    </lineage>
</organism>
<evidence type="ECO:0000313" key="2">
    <source>
        <dbReference type="EMBL" id="MFD0919606.1"/>
    </source>
</evidence>
<dbReference type="Proteomes" id="UP001597018">
    <property type="component" value="Unassembled WGS sequence"/>
</dbReference>
<dbReference type="Pfam" id="PF02575">
    <property type="entry name" value="YbaB_DNA_bd"/>
    <property type="match status" value="1"/>
</dbReference>
<name>A0ABW3FM61_9PSEU</name>
<dbReference type="RefSeq" id="WP_263252511.1">
    <property type="nucleotide sequence ID" value="NZ_BAABLT010000001.1"/>
</dbReference>
<dbReference type="Gene3D" id="3.30.1310.10">
    <property type="entry name" value="Nucleoid-associated protein YbaB-like domain"/>
    <property type="match status" value="1"/>
</dbReference>
<feature type="region of interest" description="Disordered" evidence="1">
    <location>
        <begin position="127"/>
        <end position="155"/>
    </location>
</feature>
<proteinExistence type="predicted"/>
<dbReference type="SUPFAM" id="SSF82607">
    <property type="entry name" value="YbaB-like"/>
    <property type="match status" value="1"/>
</dbReference>
<comment type="caution">
    <text evidence="2">The sequence shown here is derived from an EMBL/GenBank/DDBJ whole genome shotgun (WGS) entry which is preliminary data.</text>
</comment>
<reference evidence="3" key="1">
    <citation type="journal article" date="2019" name="Int. J. Syst. Evol. Microbiol.">
        <title>The Global Catalogue of Microorganisms (GCM) 10K type strain sequencing project: providing services to taxonomists for standard genome sequencing and annotation.</title>
        <authorList>
            <consortium name="The Broad Institute Genomics Platform"/>
            <consortium name="The Broad Institute Genome Sequencing Center for Infectious Disease"/>
            <person name="Wu L."/>
            <person name="Ma J."/>
        </authorList>
    </citation>
    <scope>NUCLEOTIDE SEQUENCE [LARGE SCALE GENOMIC DNA]</scope>
    <source>
        <strain evidence="3">CCUG 56401</strain>
    </source>
</reference>
<accession>A0ABW3FM61</accession>
<feature type="compositionally biased region" description="Basic and acidic residues" evidence="1">
    <location>
        <begin position="137"/>
        <end position="155"/>
    </location>
</feature>
<sequence length="155" mass="17226">MSSDEARTPFDLGPALEALEQQQARIAEFQRQIAETTTRVESSDHAVAMEFDGQGEPRSIRFLNESYRTMAPAELADVLLRTLRDGRARSARKMQELMPTDALGDVDVAGMMTGDTDLSDVLGQIMRPALENPLAPRGDRRTDDADDGWDRSRTD</sequence>
<keyword evidence="3" id="KW-1185">Reference proteome</keyword>
<evidence type="ECO:0000313" key="3">
    <source>
        <dbReference type="Proteomes" id="UP001597018"/>
    </source>
</evidence>
<protein>
    <submittedName>
        <fullName evidence="2">YbaB/EbfC family nucleoid-associated protein</fullName>
    </submittedName>
</protein>
<dbReference type="InterPro" id="IPR036894">
    <property type="entry name" value="YbaB-like_sf"/>
</dbReference>